<comment type="subcellular location">
    <subcellularLocation>
        <location evidence="1">Cell membrane</location>
        <topology evidence="1">Multi-pass membrane protein</topology>
    </subcellularLocation>
</comment>
<dbReference type="Proteomes" id="UP001168694">
    <property type="component" value="Unassembled WGS sequence"/>
</dbReference>
<evidence type="ECO:0000256" key="5">
    <source>
        <dbReference type="ARBA" id="ARBA00022692"/>
    </source>
</evidence>
<keyword evidence="4" id="KW-1003">Cell membrane</keyword>
<evidence type="ECO:0000256" key="1">
    <source>
        <dbReference type="ARBA" id="ARBA00004651"/>
    </source>
</evidence>
<dbReference type="PANTHER" id="PTHR42810">
    <property type="entry name" value="PURINE PERMEASE C1399.01C-RELATED"/>
    <property type="match status" value="1"/>
</dbReference>
<dbReference type="NCBIfam" id="TIGR03173">
    <property type="entry name" value="pbuX"/>
    <property type="match status" value="1"/>
</dbReference>
<comment type="caution">
    <text evidence="9">The sequence shown here is derived from an EMBL/GenBank/DDBJ whole genome shotgun (WGS) entry which is preliminary data.</text>
</comment>
<evidence type="ECO:0000256" key="4">
    <source>
        <dbReference type="ARBA" id="ARBA00022475"/>
    </source>
</evidence>
<evidence type="ECO:0000256" key="7">
    <source>
        <dbReference type="ARBA" id="ARBA00023136"/>
    </source>
</evidence>
<feature type="transmembrane region" description="Helical" evidence="8">
    <location>
        <begin position="332"/>
        <end position="353"/>
    </location>
</feature>
<feature type="transmembrane region" description="Helical" evidence="8">
    <location>
        <begin position="12"/>
        <end position="34"/>
    </location>
</feature>
<name>A0ABT8E311_9BACL</name>
<reference evidence="9" key="1">
    <citation type="submission" date="2023-06" db="EMBL/GenBank/DDBJ databases">
        <title>Draft Genome Sequences of Representative Paenibacillus Polymyxa, Bacillus cereus, Fictibacillus sp., and Brevibacillus agri Strains Isolated from Amazonian Dark Earth.</title>
        <authorList>
            <person name="Pellegrinetti T.A."/>
            <person name="Cunha I.C.M."/>
            <person name="Chaves M.G."/>
            <person name="Freitas A.S."/>
            <person name="Silva A.V.R."/>
            <person name="Tsai S.M."/>
            <person name="Mendes L.W."/>
        </authorList>
    </citation>
    <scope>NUCLEOTIDE SEQUENCE</scope>
    <source>
        <strain evidence="9">CENA-BCM004</strain>
    </source>
</reference>
<proteinExistence type="inferred from homology"/>
<keyword evidence="6 8" id="KW-1133">Transmembrane helix</keyword>
<dbReference type="EMBL" id="JAUHLN010000001">
    <property type="protein sequence ID" value="MDN4072291.1"/>
    <property type="molecule type" value="Genomic_DNA"/>
</dbReference>
<feature type="transmembrane region" description="Helical" evidence="8">
    <location>
        <begin position="40"/>
        <end position="58"/>
    </location>
</feature>
<feature type="transmembrane region" description="Helical" evidence="8">
    <location>
        <begin position="120"/>
        <end position="140"/>
    </location>
</feature>
<feature type="transmembrane region" description="Helical" evidence="8">
    <location>
        <begin position="184"/>
        <end position="201"/>
    </location>
</feature>
<dbReference type="PROSITE" id="PS01116">
    <property type="entry name" value="XANTH_URACIL_PERMASE"/>
    <property type="match status" value="1"/>
</dbReference>
<dbReference type="InterPro" id="IPR017588">
    <property type="entry name" value="UacT-like"/>
</dbReference>
<gene>
    <name evidence="9" type="ORF">QYF49_04510</name>
</gene>
<keyword evidence="10" id="KW-1185">Reference proteome</keyword>
<dbReference type="NCBIfam" id="NF037981">
    <property type="entry name" value="NCS2_1"/>
    <property type="match status" value="1"/>
</dbReference>
<sequence length="439" mass="45994">MKMTNGKLFSLGIQHVLAMYAGAVIVPLIVGGALKLSTEQLAYLVSIDLLTCGLATLLQVWNNRFFGIGLPVVLGCTFTAVGPMIAIGSQYGISAIYGSILVSGLAVVLLAGLFGKIIKLFPPVVTGSVVTIIGVTLIPVAIQDMAGGQGSKDFGSPDNLMLSFGVLAFIIIVYRLFTGFIRAVSILLGLIAGTVAASFMGKVDFGPVADASWFHMVKPFYFGPPTFHLSAILTMVLVAIVSMIESTGVFLALGKICGKNISPEQMTKGYRAEGLAVILGGMFNAFPYTTYSQNVGLVQLSGIRTKNVIYTAGGMLIVLGLVPKVATITTLIPTAVMGGAMVAMFGMVVASGIKMLSDVDFGKQENLLIIACSVGLGLGVTVEPDLFSKLPQAVRILTDNGIVAGSLTAIVLNLVFNAERKKVKVRNRNESTVGALTTK</sequence>
<protein>
    <submittedName>
        <fullName evidence="9">Nucleobase:cation symporter-2 family protein</fullName>
    </submittedName>
</protein>
<accession>A0ABT8E311</accession>
<dbReference type="InterPro" id="IPR006043">
    <property type="entry name" value="NCS2"/>
</dbReference>
<feature type="transmembrane region" description="Helical" evidence="8">
    <location>
        <begin position="402"/>
        <end position="418"/>
    </location>
</feature>
<keyword evidence="7 8" id="KW-0472">Membrane</keyword>
<feature type="transmembrane region" description="Helical" evidence="8">
    <location>
        <begin position="160"/>
        <end position="177"/>
    </location>
</feature>
<feature type="transmembrane region" description="Helical" evidence="8">
    <location>
        <begin position="227"/>
        <end position="253"/>
    </location>
</feature>
<dbReference type="NCBIfam" id="TIGR00801">
    <property type="entry name" value="ncs2"/>
    <property type="match status" value="1"/>
</dbReference>
<evidence type="ECO:0000313" key="10">
    <source>
        <dbReference type="Proteomes" id="UP001168694"/>
    </source>
</evidence>
<comment type="similarity">
    <text evidence="2">Belongs to the nucleobase:cation symporter-2 (NCS2) (TC 2.A.40) family.</text>
</comment>
<keyword evidence="3" id="KW-0813">Transport</keyword>
<dbReference type="Pfam" id="PF00860">
    <property type="entry name" value="Xan_ur_permease"/>
    <property type="match status" value="1"/>
</dbReference>
<dbReference type="PANTHER" id="PTHR42810:SF4">
    <property type="entry name" value="URIC ACID TRANSPORTER UACT"/>
    <property type="match status" value="1"/>
</dbReference>
<dbReference type="RefSeq" id="WP_290398414.1">
    <property type="nucleotide sequence ID" value="NZ_JAUHLN010000001.1"/>
</dbReference>
<evidence type="ECO:0000256" key="3">
    <source>
        <dbReference type="ARBA" id="ARBA00022448"/>
    </source>
</evidence>
<evidence type="ECO:0000256" key="2">
    <source>
        <dbReference type="ARBA" id="ARBA00008821"/>
    </source>
</evidence>
<feature type="transmembrane region" description="Helical" evidence="8">
    <location>
        <begin position="93"/>
        <end position="113"/>
    </location>
</feature>
<evidence type="ECO:0000256" key="8">
    <source>
        <dbReference type="SAM" id="Phobius"/>
    </source>
</evidence>
<feature type="transmembrane region" description="Helical" evidence="8">
    <location>
        <begin position="65"/>
        <end position="87"/>
    </location>
</feature>
<evidence type="ECO:0000313" key="9">
    <source>
        <dbReference type="EMBL" id="MDN4072291.1"/>
    </source>
</evidence>
<organism evidence="9 10">
    <name type="scientific">Fictibacillus terranigra</name>
    <dbReference type="NCBI Taxonomy" id="3058424"/>
    <lineage>
        <taxon>Bacteria</taxon>
        <taxon>Bacillati</taxon>
        <taxon>Bacillota</taxon>
        <taxon>Bacilli</taxon>
        <taxon>Bacillales</taxon>
        <taxon>Fictibacillaceae</taxon>
        <taxon>Fictibacillus</taxon>
    </lineage>
</organism>
<dbReference type="InterPro" id="IPR006042">
    <property type="entry name" value="Xan_ur_permease"/>
</dbReference>
<evidence type="ECO:0000256" key="6">
    <source>
        <dbReference type="ARBA" id="ARBA00022989"/>
    </source>
</evidence>
<keyword evidence="5 8" id="KW-0812">Transmembrane</keyword>
<feature type="transmembrane region" description="Helical" evidence="8">
    <location>
        <begin position="308"/>
        <end position="326"/>
    </location>
</feature>